<accession>A0A4R6ZAJ3</accession>
<reference evidence="1 2" key="1">
    <citation type="submission" date="2019-03" db="EMBL/GenBank/DDBJ databases">
        <title>Genomic Encyclopedia of Type Strains, Phase IV (KMG-IV): sequencing the most valuable type-strain genomes for metagenomic binning, comparative biology and taxonomic classification.</title>
        <authorList>
            <person name="Goeker M."/>
        </authorList>
    </citation>
    <scope>NUCLEOTIDE SEQUENCE [LARGE SCALE GENOMIC DNA]</scope>
    <source>
        <strain evidence="1 2">DSM 21667</strain>
    </source>
</reference>
<dbReference type="OrthoDB" id="256673at2"/>
<comment type="caution">
    <text evidence="1">The sequence shown here is derived from an EMBL/GenBank/DDBJ whole genome shotgun (WGS) entry which is preliminary data.</text>
</comment>
<dbReference type="RefSeq" id="WP_133817014.1">
    <property type="nucleotide sequence ID" value="NZ_SNZH01000001.1"/>
</dbReference>
<evidence type="ECO:0000313" key="1">
    <source>
        <dbReference type="EMBL" id="TDR48915.1"/>
    </source>
</evidence>
<organism evidence="1 2">
    <name type="scientific">Tahibacter aquaticus</name>
    <dbReference type="NCBI Taxonomy" id="520092"/>
    <lineage>
        <taxon>Bacteria</taxon>
        <taxon>Pseudomonadati</taxon>
        <taxon>Pseudomonadota</taxon>
        <taxon>Gammaproteobacteria</taxon>
        <taxon>Lysobacterales</taxon>
        <taxon>Rhodanobacteraceae</taxon>
        <taxon>Tahibacter</taxon>
    </lineage>
</organism>
<gene>
    <name evidence="1" type="ORF">DFR29_101539</name>
</gene>
<sequence>MIGLIRSLLGRKAAAASVPASPPVALDLPEDCWAAGTRLPIPDWEAVAQLAPPPGDAAALHAFWRSAVDAWLRRLAQALGEDDYRVSHSEHFALLAPLSLRECTVTLDFAERVHRRILQALPGVAGSSGYGPEAVLLFDNPDEYYAYIDHYYPSEGVFAMSSGMFVDAGYGHFVFEAENVAEMEPVLVHEHTHALLAHLDLPRWLDEGAAVNMEKYLVPHLADPRRNLYSPREMAEKHAAFWNGQTLQEFWTGHSFGRPDDGNLLSYDLAERLTRLLSVDNYPRYAELLRQAERADGGYAALRDAYGLEAGDLVAEVLGPGPWQPLPASWPEVAARAAAQSQQRAQALLADDADAALSRPDDADWR</sequence>
<evidence type="ECO:0008006" key="3">
    <source>
        <dbReference type="Google" id="ProtNLM"/>
    </source>
</evidence>
<dbReference type="EMBL" id="SNZH01000001">
    <property type="protein sequence ID" value="TDR48915.1"/>
    <property type="molecule type" value="Genomic_DNA"/>
</dbReference>
<evidence type="ECO:0000313" key="2">
    <source>
        <dbReference type="Proteomes" id="UP000295293"/>
    </source>
</evidence>
<protein>
    <recommendedName>
        <fullName evidence="3">Collagenase</fullName>
    </recommendedName>
</protein>
<proteinExistence type="predicted"/>
<name>A0A4R6ZAJ3_9GAMM</name>
<dbReference type="Proteomes" id="UP000295293">
    <property type="component" value="Unassembled WGS sequence"/>
</dbReference>
<dbReference type="AlphaFoldDB" id="A0A4R6ZAJ3"/>
<keyword evidence="2" id="KW-1185">Reference proteome</keyword>